<proteinExistence type="predicted"/>
<accession>A0AAP2GWL5</accession>
<gene>
    <name evidence="1" type="ORF">KK062_30660</name>
</gene>
<protein>
    <submittedName>
        <fullName evidence="1">Uncharacterized protein</fullName>
    </submittedName>
</protein>
<name>A0AAP2GWL5_9BACT</name>
<dbReference type="Gene3D" id="3.30.565.10">
    <property type="entry name" value="Histidine kinase-like ATPase, C-terminal domain"/>
    <property type="match status" value="1"/>
</dbReference>
<dbReference type="EMBL" id="JAHESE010000264">
    <property type="protein sequence ID" value="MBT1712635.1"/>
    <property type="molecule type" value="Genomic_DNA"/>
</dbReference>
<dbReference type="AlphaFoldDB" id="A0AAP2GWL5"/>
<keyword evidence="2" id="KW-1185">Reference proteome</keyword>
<comment type="caution">
    <text evidence="1">The sequence shown here is derived from an EMBL/GenBank/DDBJ whole genome shotgun (WGS) entry which is preliminary data.</text>
</comment>
<organism evidence="1 2">
    <name type="scientific">Dawidia cretensis</name>
    <dbReference type="NCBI Taxonomy" id="2782350"/>
    <lineage>
        <taxon>Bacteria</taxon>
        <taxon>Pseudomonadati</taxon>
        <taxon>Bacteroidota</taxon>
        <taxon>Cytophagia</taxon>
        <taxon>Cytophagales</taxon>
        <taxon>Chryseotaleaceae</taxon>
        <taxon>Dawidia</taxon>
    </lineage>
</organism>
<evidence type="ECO:0000313" key="2">
    <source>
        <dbReference type="Proteomes" id="UP001319080"/>
    </source>
</evidence>
<feature type="non-terminal residue" evidence="1">
    <location>
        <position position="66"/>
    </location>
</feature>
<sequence>MAFERLILQNVIDETITVALDRITLKQIKLKVNYPEFPCFISGNKEKLKIAFLNIIINAIEAIDSD</sequence>
<reference evidence="1 2" key="1">
    <citation type="submission" date="2021-05" db="EMBL/GenBank/DDBJ databases">
        <title>A Polyphasic approach of four new species of the genus Ohtaekwangia: Ohtaekwangia histidinii sp. nov., Ohtaekwangia cretensis sp. nov., Ohtaekwangia indiensis sp. nov., Ohtaekwangia reichenbachii sp. nov. from diverse environment.</title>
        <authorList>
            <person name="Octaviana S."/>
        </authorList>
    </citation>
    <scope>NUCLEOTIDE SEQUENCE [LARGE SCALE GENOMIC DNA]</scope>
    <source>
        <strain evidence="1 2">PWU5</strain>
    </source>
</reference>
<dbReference type="Proteomes" id="UP001319080">
    <property type="component" value="Unassembled WGS sequence"/>
</dbReference>
<dbReference type="SUPFAM" id="SSF55874">
    <property type="entry name" value="ATPase domain of HSP90 chaperone/DNA topoisomerase II/histidine kinase"/>
    <property type="match status" value="1"/>
</dbReference>
<evidence type="ECO:0000313" key="1">
    <source>
        <dbReference type="EMBL" id="MBT1712635.1"/>
    </source>
</evidence>
<dbReference type="InterPro" id="IPR036890">
    <property type="entry name" value="HATPase_C_sf"/>
</dbReference>